<dbReference type="Pfam" id="PF12835">
    <property type="entry name" value="Integrase_1"/>
    <property type="match status" value="1"/>
</dbReference>
<dbReference type="Proteomes" id="UP001199659">
    <property type="component" value="Chromosome"/>
</dbReference>
<dbReference type="InterPro" id="IPR002104">
    <property type="entry name" value="Integrase_catalytic"/>
</dbReference>
<evidence type="ECO:0000256" key="1">
    <source>
        <dbReference type="ARBA" id="ARBA00023172"/>
    </source>
</evidence>
<dbReference type="InterPro" id="IPR013762">
    <property type="entry name" value="Integrase-like_cat_sf"/>
</dbReference>
<dbReference type="InterPro" id="IPR011010">
    <property type="entry name" value="DNA_brk_join_enz"/>
</dbReference>
<keyword evidence="4" id="KW-1185">Reference proteome</keyword>
<proteinExistence type="predicted"/>
<dbReference type="Gene3D" id="1.10.443.10">
    <property type="entry name" value="Intergrase catalytic core"/>
    <property type="match status" value="1"/>
</dbReference>
<gene>
    <name evidence="3" type="ORF">G163CM_43410</name>
</gene>
<dbReference type="InterPro" id="IPR024457">
    <property type="entry name" value="Putative_integrase_N"/>
</dbReference>
<dbReference type="InterPro" id="IPR024456">
    <property type="entry name" value="Integrase_catalytic_putative"/>
</dbReference>
<reference evidence="3 4" key="1">
    <citation type="journal article" date="2022" name="Int. J. Syst. Evol. Microbiol.">
        <title>Pseudocitrobacter corydidari sp. nov., isolated from the Asian emerald cockroach Corydidarum magnifica.</title>
        <authorList>
            <person name="Guzman J."/>
            <person name="Poehlein A."/>
            <person name="Glaeser S.P."/>
            <person name="Schwengers O."/>
            <person name="Blom J."/>
            <person name="Hollensteiner J."/>
            <person name="Kampfer P."/>
            <person name="Vilcinskas A."/>
        </authorList>
    </citation>
    <scope>NUCLEOTIDE SEQUENCE [LARGE SCALE GENOMIC DNA]</scope>
    <source>
        <strain evidence="3">G163CM</strain>
    </source>
</reference>
<evidence type="ECO:0000259" key="2">
    <source>
        <dbReference type="PROSITE" id="PS51898"/>
    </source>
</evidence>
<dbReference type="EMBL" id="CP087880">
    <property type="protein sequence ID" value="UGS43563.1"/>
    <property type="molecule type" value="Genomic_DNA"/>
</dbReference>
<keyword evidence="1" id="KW-0233">DNA recombination</keyword>
<dbReference type="Pfam" id="PF12834">
    <property type="entry name" value="Phage_int_SAM_2"/>
    <property type="match status" value="1"/>
</dbReference>
<dbReference type="RefSeq" id="WP_231826258.1">
    <property type="nucleotide sequence ID" value="NZ_CP087880.1"/>
</dbReference>
<accession>A0ABY3SBQ8</accession>
<sequence length="265" mass="29858">MSKLSSEMKALAKKAGGSFKTVNDRIHITKRFSEHLRALNIQIQRVEQIKVRHIECYIEERLEHPRLTNKALGLSGASRNGTRRAITPEHYQQVMEKARAEDAGLAAALEIARLMGLRSQEAVQSSQSLKTWLKAISRGETRLKVVFGTKGGRPRYTTILDAGAVRKSVENALPIARQRNGRLIDKPDLKTALESWHKQAIKAGLKGEFSPHSLRYAWAQDAIHHYLAQGFSEKESLALTATDLGHGDGRGRWVKQVYGYRWKEE</sequence>
<protein>
    <recommendedName>
        <fullName evidence="2">Tyr recombinase domain-containing protein</fullName>
    </recommendedName>
</protein>
<dbReference type="SUPFAM" id="SSF56349">
    <property type="entry name" value="DNA breaking-rejoining enzymes"/>
    <property type="match status" value="1"/>
</dbReference>
<name>A0ABY3SBQ8_9ENTR</name>
<dbReference type="PROSITE" id="PS51898">
    <property type="entry name" value="TYR_RECOMBINASE"/>
    <property type="match status" value="1"/>
</dbReference>
<evidence type="ECO:0000313" key="3">
    <source>
        <dbReference type="EMBL" id="UGS43563.1"/>
    </source>
</evidence>
<evidence type="ECO:0000313" key="4">
    <source>
        <dbReference type="Proteomes" id="UP001199659"/>
    </source>
</evidence>
<feature type="domain" description="Tyr recombinase" evidence="2">
    <location>
        <begin position="81"/>
        <end position="265"/>
    </location>
</feature>
<organism evidence="3 4">
    <name type="scientific">Pseudocitrobacter corydidari</name>
    <dbReference type="NCBI Taxonomy" id="2891570"/>
    <lineage>
        <taxon>Bacteria</taxon>
        <taxon>Pseudomonadati</taxon>
        <taxon>Pseudomonadota</taxon>
        <taxon>Gammaproteobacteria</taxon>
        <taxon>Enterobacterales</taxon>
        <taxon>Enterobacteriaceae</taxon>
        <taxon>Pseudocitrobacter</taxon>
    </lineage>
</organism>